<evidence type="ECO:0000256" key="8">
    <source>
        <dbReference type="ARBA" id="ARBA00022989"/>
    </source>
</evidence>
<evidence type="ECO:0000259" key="14">
    <source>
        <dbReference type="PROSITE" id="PS50929"/>
    </source>
</evidence>
<feature type="transmembrane region" description="Helical" evidence="12">
    <location>
        <begin position="937"/>
        <end position="958"/>
    </location>
</feature>
<dbReference type="GO" id="GO:0005524">
    <property type="term" value="F:ATP binding"/>
    <property type="evidence" value="ECO:0007669"/>
    <property type="project" value="UniProtKB-KW"/>
</dbReference>
<protein>
    <submittedName>
        <fullName evidence="16">ATP-binding cassette sub-family C member 11</fullName>
    </submittedName>
</protein>
<feature type="domain" description="ABC transporter" evidence="13">
    <location>
        <begin position="513"/>
        <end position="736"/>
    </location>
</feature>
<accession>A0A6J2KRM1</accession>
<feature type="domain" description="ABC transmembrane type-1" evidence="14">
    <location>
        <begin position="164"/>
        <end position="443"/>
    </location>
</feature>
<dbReference type="FunCoup" id="A0A6J2KRM1">
    <property type="interactions" value="1"/>
</dbReference>
<dbReference type="PROSITE" id="PS50929">
    <property type="entry name" value="ABC_TM1F"/>
    <property type="match status" value="2"/>
</dbReference>
<feature type="transmembrane region" description="Helical" evidence="12">
    <location>
        <begin position="201"/>
        <end position="226"/>
    </location>
</feature>
<comment type="subcellular location">
    <subcellularLocation>
        <location evidence="1">Endomembrane system</location>
        <topology evidence="1">Multi-pass membrane protein</topology>
    </subcellularLocation>
</comment>
<dbReference type="InterPro" id="IPR017871">
    <property type="entry name" value="ABC_transporter-like_CS"/>
</dbReference>
<feature type="region of interest" description="Disordered" evidence="11">
    <location>
        <begin position="757"/>
        <end position="780"/>
    </location>
</feature>
<name>A0A6J2KRM1_9CHIR</name>
<dbReference type="PANTHER" id="PTHR24223:SF168">
    <property type="entry name" value="ATP-BINDING CASSETTE SUB-FAMILY C MEMBER 11"/>
    <property type="match status" value="1"/>
</dbReference>
<dbReference type="CDD" id="cd18592">
    <property type="entry name" value="ABC_6TM_MRP5_8_9_D1"/>
    <property type="match status" value="1"/>
</dbReference>
<dbReference type="GO" id="GO:0140359">
    <property type="term" value="F:ABC-type transporter activity"/>
    <property type="evidence" value="ECO:0007669"/>
    <property type="project" value="InterPro"/>
</dbReference>
<feature type="region of interest" description="Disordered" evidence="11">
    <location>
        <begin position="1"/>
        <end position="21"/>
    </location>
</feature>
<feature type="transmembrane region" description="Helical" evidence="12">
    <location>
        <begin position="416"/>
        <end position="436"/>
    </location>
</feature>
<dbReference type="InterPro" id="IPR027417">
    <property type="entry name" value="P-loop_NTPase"/>
</dbReference>
<evidence type="ECO:0000256" key="1">
    <source>
        <dbReference type="ARBA" id="ARBA00004127"/>
    </source>
</evidence>
<dbReference type="GO" id="GO:0016887">
    <property type="term" value="F:ATP hydrolysis activity"/>
    <property type="evidence" value="ECO:0007669"/>
    <property type="project" value="InterPro"/>
</dbReference>
<keyword evidence="15" id="KW-1185">Reference proteome</keyword>
<evidence type="ECO:0000256" key="9">
    <source>
        <dbReference type="ARBA" id="ARBA00023136"/>
    </source>
</evidence>
<comment type="similarity">
    <text evidence="2">Belongs to the ABC transporter superfamily. ABCC family. Conjugate transporter (TC 3.A.1.208) subfamily.</text>
</comment>
<dbReference type="GeneID" id="114488358"/>
<dbReference type="CDD" id="cd03250">
    <property type="entry name" value="ABCC_MRP_domain1"/>
    <property type="match status" value="1"/>
</dbReference>
<feature type="transmembrane region" description="Helical" evidence="12">
    <location>
        <begin position="964"/>
        <end position="981"/>
    </location>
</feature>
<keyword evidence="5" id="KW-0677">Repeat</keyword>
<evidence type="ECO:0000256" key="11">
    <source>
        <dbReference type="SAM" id="MobiDB-lite"/>
    </source>
</evidence>
<dbReference type="CDD" id="cd03244">
    <property type="entry name" value="ABCC_MRP_domain2"/>
    <property type="match status" value="1"/>
</dbReference>
<feature type="transmembrane region" description="Helical" evidence="12">
    <location>
        <begin position="380"/>
        <end position="404"/>
    </location>
</feature>
<organism evidence="15 16">
    <name type="scientific">Phyllostomus discolor</name>
    <name type="common">pale spear-nosed bat</name>
    <dbReference type="NCBI Taxonomy" id="89673"/>
    <lineage>
        <taxon>Eukaryota</taxon>
        <taxon>Metazoa</taxon>
        <taxon>Chordata</taxon>
        <taxon>Craniata</taxon>
        <taxon>Vertebrata</taxon>
        <taxon>Euteleostomi</taxon>
        <taxon>Mammalia</taxon>
        <taxon>Eutheria</taxon>
        <taxon>Laurasiatheria</taxon>
        <taxon>Chiroptera</taxon>
        <taxon>Yangochiroptera</taxon>
        <taxon>Phyllostomidae</taxon>
        <taxon>Phyllostominae</taxon>
        <taxon>Phyllostomus</taxon>
    </lineage>
</organism>
<evidence type="ECO:0000256" key="7">
    <source>
        <dbReference type="ARBA" id="ARBA00022840"/>
    </source>
</evidence>
<keyword evidence="9 12" id="KW-0472">Membrane</keyword>
<dbReference type="Pfam" id="PF00005">
    <property type="entry name" value="ABC_tran"/>
    <property type="match status" value="2"/>
</dbReference>
<feature type="transmembrane region" description="Helical" evidence="12">
    <location>
        <begin position="301"/>
        <end position="320"/>
    </location>
</feature>
<evidence type="ECO:0000313" key="16">
    <source>
        <dbReference type="RefSeq" id="XP_028357876.1"/>
    </source>
</evidence>
<dbReference type="InParanoid" id="A0A6J2KRM1"/>
<dbReference type="Gene3D" id="3.40.50.300">
    <property type="entry name" value="P-loop containing nucleotide triphosphate hydrolases"/>
    <property type="match status" value="2"/>
</dbReference>
<keyword evidence="8 12" id="KW-1133">Transmembrane helix</keyword>
<dbReference type="Gene3D" id="1.20.1560.10">
    <property type="entry name" value="ABC transporter type 1, transmembrane domain"/>
    <property type="match status" value="2"/>
</dbReference>
<feature type="region of interest" description="Disordered" evidence="11">
    <location>
        <begin position="1385"/>
        <end position="1405"/>
    </location>
</feature>
<evidence type="ECO:0000256" key="2">
    <source>
        <dbReference type="ARBA" id="ARBA00009726"/>
    </source>
</evidence>
<feature type="transmembrane region" description="Helical" evidence="12">
    <location>
        <begin position="868"/>
        <end position="888"/>
    </location>
</feature>
<dbReference type="InterPro" id="IPR011527">
    <property type="entry name" value="ABC1_TM_dom"/>
</dbReference>
<feature type="transmembrane region" description="Helical" evidence="12">
    <location>
        <begin position="1058"/>
        <end position="1080"/>
    </location>
</feature>
<dbReference type="GO" id="GO:0008514">
    <property type="term" value="F:organic anion transmembrane transporter activity"/>
    <property type="evidence" value="ECO:0007669"/>
    <property type="project" value="TreeGrafter"/>
</dbReference>
<keyword evidence="3" id="KW-0813">Transport</keyword>
<dbReference type="PANTHER" id="PTHR24223">
    <property type="entry name" value="ATP-BINDING CASSETTE SUB-FAMILY C"/>
    <property type="match status" value="1"/>
</dbReference>
<dbReference type="Pfam" id="PF00664">
    <property type="entry name" value="ABC_membrane"/>
    <property type="match status" value="2"/>
</dbReference>
<dbReference type="GO" id="GO:0012505">
    <property type="term" value="C:endomembrane system"/>
    <property type="evidence" value="ECO:0007669"/>
    <property type="project" value="UniProtKB-SubCell"/>
</dbReference>
<dbReference type="CDD" id="cd18599">
    <property type="entry name" value="ABC_6TM_MRP5_8_9_D2"/>
    <property type="match status" value="1"/>
</dbReference>
<feature type="region of interest" description="Disordered" evidence="11">
    <location>
        <begin position="38"/>
        <end position="67"/>
    </location>
</feature>
<dbReference type="OrthoDB" id="6500128at2759"/>
<keyword evidence="10" id="KW-0325">Glycoprotein</keyword>
<dbReference type="PROSITE" id="PS50893">
    <property type="entry name" value="ABC_TRANSPORTER_2"/>
    <property type="match status" value="2"/>
</dbReference>
<feature type="transmembrane region" description="Helical" evidence="12">
    <location>
        <begin position="804"/>
        <end position="830"/>
    </location>
</feature>
<dbReference type="PROSITE" id="PS00211">
    <property type="entry name" value="ABC_TRANSPORTER_1"/>
    <property type="match status" value="2"/>
</dbReference>
<reference evidence="16" key="1">
    <citation type="submission" date="2025-08" db="UniProtKB">
        <authorList>
            <consortium name="RefSeq"/>
        </authorList>
    </citation>
    <scope>IDENTIFICATION</scope>
    <source>
        <tissue evidence="16">Muscle</tissue>
    </source>
</reference>
<feature type="compositionally biased region" description="Polar residues" evidence="11">
    <location>
        <begin position="768"/>
        <end position="780"/>
    </location>
</feature>
<dbReference type="GO" id="GO:0005886">
    <property type="term" value="C:plasma membrane"/>
    <property type="evidence" value="ECO:0007669"/>
    <property type="project" value="TreeGrafter"/>
</dbReference>
<dbReference type="GO" id="GO:0015216">
    <property type="term" value="F:purine nucleotide transmembrane transporter activity"/>
    <property type="evidence" value="ECO:0007669"/>
    <property type="project" value="TreeGrafter"/>
</dbReference>
<dbReference type="InterPro" id="IPR003439">
    <property type="entry name" value="ABC_transporter-like_ATP-bd"/>
</dbReference>
<feature type="transmembrane region" description="Helical" evidence="12">
    <location>
        <begin position="275"/>
        <end position="295"/>
    </location>
</feature>
<evidence type="ECO:0000313" key="15">
    <source>
        <dbReference type="Proteomes" id="UP000504628"/>
    </source>
</evidence>
<feature type="domain" description="ABC transporter" evidence="13">
    <location>
        <begin position="1145"/>
        <end position="1379"/>
    </location>
</feature>
<dbReference type="FunFam" id="3.40.50.300:FF:001303">
    <property type="entry name" value="ATP binding cassette subfamily C member 11"/>
    <property type="match status" value="1"/>
</dbReference>
<feature type="transmembrane region" description="Helical" evidence="12">
    <location>
        <begin position="163"/>
        <end position="189"/>
    </location>
</feature>
<dbReference type="InterPro" id="IPR050173">
    <property type="entry name" value="ABC_transporter_C-like"/>
</dbReference>
<feature type="domain" description="ABC transmembrane type-1" evidence="14">
    <location>
        <begin position="811"/>
        <end position="1107"/>
    </location>
</feature>
<keyword evidence="4 12" id="KW-0812">Transmembrane</keyword>
<evidence type="ECO:0000256" key="3">
    <source>
        <dbReference type="ARBA" id="ARBA00022448"/>
    </source>
</evidence>
<dbReference type="CTD" id="85320"/>
<dbReference type="InterPro" id="IPR003593">
    <property type="entry name" value="AAA+_ATPase"/>
</dbReference>
<evidence type="ECO:0000259" key="13">
    <source>
        <dbReference type="PROSITE" id="PS50893"/>
    </source>
</evidence>
<dbReference type="FunFam" id="1.20.1560.10:FF:000015">
    <property type="entry name" value="multidrug resistance-associated protein 5 isoform X1"/>
    <property type="match status" value="1"/>
</dbReference>
<feature type="compositionally biased region" description="Basic residues" evidence="11">
    <location>
        <begin position="1"/>
        <end position="10"/>
    </location>
</feature>
<dbReference type="SUPFAM" id="SSF52540">
    <property type="entry name" value="P-loop containing nucleoside triphosphate hydrolases"/>
    <property type="match status" value="2"/>
</dbReference>
<dbReference type="FunFam" id="3.40.50.300:FF:000074">
    <property type="entry name" value="Multidrug resistance-associated protein 5 isoform 1"/>
    <property type="match status" value="1"/>
</dbReference>
<dbReference type="KEGG" id="pdic:114488358"/>
<dbReference type="SUPFAM" id="SSF90123">
    <property type="entry name" value="ABC transporter transmembrane region"/>
    <property type="match status" value="2"/>
</dbReference>
<dbReference type="Proteomes" id="UP000504628">
    <property type="component" value="Chromosome 12"/>
</dbReference>
<keyword evidence="7 16" id="KW-0067">ATP-binding</keyword>
<evidence type="ECO:0000256" key="12">
    <source>
        <dbReference type="SAM" id="Phobius"/>
    </source>
</evidence>
<evidence type="ECO:0000256" key="6">
    <source>
        <dbReference type="ARBA" id="ARBA00022741"/>
    </source>
</evidence>
<keyword evidence="6" id="KW-0547">Nucleotide-binding</keyword>
<dbReference type="RefSeq" id="XP_028357876.1">
    <property type="nucleotide sequence ID" value="XM_028502075.2"/>
</dbReference>
<evidence type="ECO:0000256" key="5">
    <source>
        <dbReference type="ARBA" id="ARBA00022737"/>
    </source>
</evidence>
<evidence type="ECO:0000256" key="4">
    <source>
        <dbReference type="ARBA" id="ARBA00022692"/>
    </source>
</evidence>
<proteinExistence type="inferred from homology"/>
<sequence>MPRKKEHRVPRSSNGVVNLGLDVGDDVVSGLSYKTLALEDGPWSPQAGKPEEAPGSAGTPPPGEDRDWKVMLPFRLKPKSPSPNPIDNAGLFSYLTVSWITGLMVRGLRGRLDENSTPPLSLRDASAQNSRRLHRLWEEEVSRSGVKKASLLRVLLRFQRTRVLLYILLSVYLSVISVLGPVLIIPRILDYSQGSSTDVGYGVGLCLALFLTECLKSLGMCSSWVINQRTGIRFRTAALVLCFERLLRSRSLTHIGSGEAISFFTTDINYLFEGVYYGPMIFISLTAMVSCSISSCLLLGPTGLITTFCLLLVLLLLGLLSHGEVKTQRQASVISDQRIQVTSEVLASIKLIKMYTWEKPFAKIIKDLRRRERTMLEKNGLTQSLSTAILFMGPTVAMVVTFLIHLGLRLRLTAPVAFSVTATWGIMRLSMFFLPFSVKGFSNSKSAVERLQRFFLQESPDLYVQALEDPSKALVLEDATLSWRKTCPAVASRALELERNGHASPKGTARAQPRLGALEPEGKGESLAPELCKINLVVSKGTVLGVCGNTGSGKSSLLSAILGEMHLLEGAVGVHGRLAYTPQQAWIVPGSIRDNILMGRKFEEAWYLRVIRCCSLDRDLDILPFGDMTEIGERGLNLSGGQKQRVSLARAVYSDHDIYLLDDPLSAVDAHVGKHIFEQCIKKTLRGKTVVLVTHQLQFLQFCDQIILLEGGEISERGIHRELVQKKGQYAHLIQKMHGEDKQDVFQDVAEAAAEHQGPGQAQALGQEDSQSDSAGLENQLTTKEEIKEGSLRWRVYRDYIQAAGGYVVCLLVFLVMVTFVFLTVFNFWWLSYWMEQGSGTNSSREANVTTADPGDILDNPDLSFYEMVFGLSTLALTLVGCCSSLVFTKVTRKASTTLHNQLLHRVGACPASFFDTTPTGRLLNCFVGDLDQLDQLLPMVAEEFLTLFVLVVLNLAVSSVVSLFILLISVVLIVVCLIGHTKFKRAVNVFKRLENYSRSPLFSHILTSLQGLSSIHVYGKTEDFISEFKRLIDMQSNYLLMFLSATRWLALRMELTINLVTLAVALFVAFGVSSASYPYKAMALSFILQLANNFQAMGRLASETEAHFTAAERMLQYMKMCVPEAPLHMEGVSCPHGWPQRGEITFQDYEMRYRDNTPIVLKGINLRIRSQEVVGIVGRTGSGKSSLGVALFRLAEPAAGRILIDGVDISSISLEALRSKLSVIPQDPVLFSGTVRWNLDPFNNYTDEQIWGALEKTSLSNTISKLPQKLQAEVLENGRNFSVGERQLLCIARALLCNSKILLIDEATASIDLETDALVQHTIREAFRGCTVLVIAHRITTVLYCDRILVMDNGKVVEFDRPEVLQRQPGSMFATLLAMARSQSSGDAGAGGRAHHPGSPGVPL</sequence>
<gene>
    <name evidence="16" type="primary">ABCC11</name>
</gene>
<dbReference type="InterPro" id="IPR036640">
    <property type="entry name" value="ABC1_TM_sf"/>
</dbReference>
<evidence type="ECO:0000256" key="10">
    <source>
        <dbReference type="ARBA" id="ARBA00023180"/>
    </source>
</evidence>
<dbReference type="SMART" id="SM00382">
    <property type="entry name" value="AAA"/>
    <property type="match status" value="2"/>
</dbReference>
<dbReference type="FunFam" id="1.20.1560.10:FF:000012">
    <property type="entry name" value="ATP binding cassette subfamily C member 5"/>
    <property type="match status" value="1"/>
</dbReference>